<sequence length="3215" mass="360980">MVDSSSEFAAIPLRSSVGFSWVFLVELIVVGIAVIFVLFYFNRVVGTIISLSIRWYTWHKYRVFIDVRSIQVSFLGGRIFFKELRYIGTNETVFAVQGHFTWRYWLNHTRVCEILCDPTKTEKNGTLPSRFRLQVEGLEWFVYNRTPAYEAALNEYENANAGGNAQKSKRDSDSYDSTRRFVFSSEKDENEVTSQEQQQNSGSGLSSTVTRPSSGIDSEETEKSGSAQSQDGVNGGMQTMYQSPSAEPQSCDLEDSKLSVFLEMLPIEIICEKGAIVMGNQNTPTIAVYHFSTAIGNVNALPSRSRLDHYKMAFDFEFQQPVVQLKANMDYSEPNNSSQQNENADLAKNLFRNQTSKWQSFLDFISFLVNRRSYNSQTNETEQEGDWQGLQRYLDEDDLALNEDTEQLEEYAKCTSVLDARSGRVVFYYDIAGLVPDNPEPVPLAYNEAVDIGAGGLPPEWGVDVHIKGGTIQYGPWADRQRAYFFNSFFPSARVDAVPRERLSPGEVRIPSEMKVYLEIDESTILRIPVREPSKDAEFKKAKKLDEASNEIRSFGWIELKMAELSTVVYSSALVASENGFPHYLSVELASVDIRSSVNHDILWSSKKLSITGDLRSALKWNGLETWIFDCEAAGVEAFFLREHVTMITDMIDDFTSGPATPYQYFVPQHYLFNLALLDFQLHLNVNDSNIISNPTDFEDNIFLTFASPKLLAQIDVPLTQISPVSKAVSFKILGEKVDLNLQPPGWNTFASFLKSKEMGKVAELDLQGSYTYAVAQQPAPIDTLVMDVAVGDVTLIAYGFLIRYFLKIRENYFGDNAHFKTLEEFTRAVNDTGSSINDNVHMGGILINDETTESENDEDSSTLPHANETNDIPPPENSTDVLVSFRLDRGCLILPRLIYSAEEHFRLDLDSFDVDLRFTNFYMDLQIDISPIRGAALSLPPEKVLTKSREDLGISNPEVFIDGISVYGHRMFGLPPTEPTYVCNWDFTLGMIFTEGGPVLYEGLGDAISVFSHTFSDKENSLIVPEPPLYDVTLLRLKIPALRALCHTDKSTLEFMTSDITVQLNDLATRTYNSRVEIKIPDISFLCREKLDESLAGSRVLAYLNTAIYVTNFDRKASGLERMRLQQEHVRTEDAAFGRVPFFLMPEFEPYTSDRIDPQAIDRLAITLPTPGLPPSMIVEDRYTFLVSTAHNNRDLGIVSGENDSSASLGSVIHHDISASKSGPQNEKLYMDNFYATCESVNRERGSRFKSTFMPPYSCLTSFKDLEAVTKGFDRRIYDMDDGMIQSDIGSMRPLEDSETSYDAYVVEFRGGIDGFLSADGVDTLVEILDELSRPEPSAIYDSLQIDVIERLESNLINVNSILGLRVIIPGLHLRYGQVDNRLTDCVMMPPEIRMRDHIDLEVKGVTFSCHLSDKSMEYCGGRRNPVQRVSRVCFTFDHLKLGLVRYEDDEKPVSNAMPLELKIELVEVWNRSGTETETSSVKIRSMGFVAASQEMKWIVHTILDIVGPLLPISKKLSVIATRKENRTKNLIYLIAASSAAYEIAHDPAFLTRPAYILRSSNDHIRINDSWKLISRFRHIARALPQDINKEIIRDLHYDIPPPSDAKERTINILMRWRNWEMVDIQTSYIFAHVFDGESKHVRVTPSVQQLLIDIESVTLYLSNSTEHEDYLQLSYLTFSMTETTSAPALPETPILTVPTSDSREVTVSQLRPRRRHLALSIGCEEIRVITVWSSISLYEDITEVLDIRHEELQALRPKDSHRVSSVYSGRVADKAEEKSTEMCAQVVLSLKSVITVVHSRNFRVQCAGHTIECSVAANIGAAPLQQISAETVSSFLMRATALEVDILDPKAPREKRLLSLGVQRSDIWVSVSNLPNPKAARSFLRVADVTLELQEDTIGISRVITDIINDEVRQMCELFPMATTPAANNDAPDGAPGAKPSLSESETQRPAPGDIIGISIDLRNYRIILNVLPSLRFNVHGSAVQIIATPVLNGIRSVAFEAGEQVYEFRQRKKSRDTLITATKFPRVTTIIRIEDYPDYTRSASIRMNLDTVNFDASSFPTFASVLSGDVTKTELMVAQKEWNKTVNLLRQYVPDNSNSRPMENVKPPRDVSFQGSLYIKGIILKAESSNSELIMTIDNIKTEGHSIPDNGSDEKFRHMSLGASFPNIQIFLVNKIFQNGKFKILDTNVTLSVKTMEDKLNKNSIRQAIAVRSTKWDLSLSPYSSTLMVELLSQFEEKIMNLELPEFHLQDLLKEPGASTPTTTPTEDDLNPEIQTWDGIFKALIRIQLLDCAINWVSDDFGEDPDDFYLTIRSDQLRLASKGEGRIAMEVKQFAIVAKEKNPKQSLSSSPNLPKQSSSVMPEMSVYVALKHDGANRALDFNVQSSAIQVEIIPKVVNSVRAIFSSVSTTAETAAEKIRDYKNHVSAHHNASVSRGASSGALISTDQQRLLFSAINVKADFAGATISLYGDTNVKYTEEPVLGRRRSSFNSNTGSAKHDLSGPMGTLQVPGVHVMAEYTVSRNSRSLGAEVMIESSVNQLKPKVMPVVMEMIHYFKENIRERKFDDDDDEEDDRFSEAASNISSSNSLAAPSNSVTADAVFGNLEVNVGVRFERMEFSLSCEPIAKVAASVSFDGIFFSMNTFHKANVPKFVTATYHMHNLKASLQHIYSREHSAQVQVKVFTVSALSDQKISSNAGLSFISKVAGVDFYLNLKQSHDLLLFQDIWAPDHSLELSSSTQQKSADKRAELLVEKFHRVSSTKAFPWSVDFELVELAGKLDLGQSLGKLECSLDKIWLTSRKSSDWEQHLIFGICNLLANCRGRLGGSLVLRNIRGRSAIRWEILNDGRFGVPLVQVAAGLEKLETKLYFDYHLFLIATGSAIHLTMLNQRSKADGSDTLVCMADCDSIGVYLTVLAPSNILAILKTIRRIEQDRASSYQAVLRDSERFKINSVSSIPEENAEEENLNFKAMQLATSLSVQIRRFNVDIFPTALSDSEVLRVEAVNILARFSLGLDEAKLRSYLELKLDQFVIALSSTRKLTDDLNTIEVDKFARQIREAKGGTIIRIPAVSLEMTTWQPLDDMTDVEFIFWSRFDGRVDVGWNLGSINFIRDMWNTHVNAFSIHQIQSDGKPLSQRHIMDSKELEEKIREVQLNKMYRYTPLQPPVIATPQLKDMGEATPPVEWLGLNRDRLPGLTHQAIIVALQSMARKGGM</sequence>
<evidence type="ECO:0000259" key="4">
    <source>
        <dbReference type="Pfam" id="PF25038"/>
    </source>
</evidence>
<evidence type="ECO:0008006" key="7">
    <source>
        <dbReference type="Google" id="ProtNLM"/>
    </source>
</evidence>
<evidence type="ECO:0000313" key="5">
    <source>
        <dbReference type="EMBL" id="KAK7204740.1"/>
    </source>
</evidence>
<protein>
    <recommendedName>
        <fullName evidence="7">Fermentation associated protein</fullName>
    </recommendedName>
</protein>
<evidence type="ECO:0000259" key="3">
    <source>
        <dbReference type="Pfam" id="PF21678"/>
    </source>
</evidence>
<feature type="transmembrane region" description="Helical" evidence="2">
    <location>
        <begin position="21"/>
        <end position="41"/>
    </location>
</feature>
<keyword evidence="2" id="KW-1133">Transmembrane helix</keyword>
<evidence type="ECO:0000313" key="6">
    <source>
        <dbReference type="Proteomes" id="UP001498771"/>
    </source>
</evidence>
<keyword evidence="2" id="KW-0812">Transmembrane</keyword>
<dbReference type="Pfam" id="PF25038">
    <property type="entry name" value="Csf1_C"/>
    <property type="match status" value="1"/>
</dbReference>
<dbReference type="Pfam" id="PF21678">
    <property type="entry name" value="Csf1_N"/>
    <property type="match status" value="2"/>
</dbReference>
<feature type="compositionally biased region" description="Polar residues" evidence="1">
    <location>
        <begin position="224"/>
        <end position="248"/>
    </location>
</feature>
<keyword evidence="2" id="KW-0472">Membrane</keyword>
<dbReference type="InterPro" id="IPR048636">
    <property type="entry name" value="Csf1_N"/>
</dbReference>
<feature type="region of interest" description="Disordered" evidence="1">
    <location>
        <begin position="2488"/>
        <end position="2507"/>
    </location>
</feature>
<accession>A0ABR1F4L3</accession>
<name>A0ABR1F4L3_9ASCO</name>
<dbReference type="InterPro" id="IPR056779">
    <property type="entry name" value="Csf1_C"/>
</dbReference>
<feature type="region of interest" description="Disordered" evidence="1">
    <location>
        <begin position="853"/>
        <end position="878"/>
    </location>
</feature>
<dbReference type="GeneID" id="90035470"/>
<feature type="region of interest" description="Disordered" evidence="1">
    <location>
        <begin position="183"/>
        <end position="250"/>
    </location>
</feature>
<gene>
    <name evidence="5" type="ORF">BZA70DRAFT_182677</name>
</gene>
<reference evidence="5 6" key="1">
    <citation type="submission" date="2024-03" db="EMBL/GenBank/DDBJ databases">
        <title>Genome-scale model development and genomic sequencing of the oleaginous clade Lipomyces.</title>
        <authorList>
            <consortium name="Lawrence Berkeley National Laboratory"/>
            <person name="Czajka J.J."/>
            <person name="Han Y."/>
            <person name="Kim J."/>
            <person name="Mondo S.J."/>
            <person name="Hofstad B.A."/>
            <person name="Robles A."/>
            <person name="Haridas S."/>
            <person name="Riley R."/>
            <person name="LaButti K."/>
            <person name="Pangilinan J."/>
            <person name="Andreopoulos W."/>
            <person name="Lipzen A."/>
            <person name="Yan J."/>
            <person name="Wang M."/>
            <person name="Ng V."/>
            <person name="Grigoriev I.V."/>
            <person name="Spatafora J.W."/>
            <person name="Magnuson J.K."/>
            <person name="Baker S.E."/>
            <person name="Pomraning K.R."/>
        </authorList>
    </citation>
    <scope>NUCLEOTIDE SEQUENCE [LARGE SCALE GENOMIC DNA]</scope>
    <source>
        <strain evidence="5 6">Phaff 52-87</strain>
    </source>
</reference>
<feature type="domain" description="Csf1 N-terminal" evidence="3">
    <location>
        <begin position="1306"/>
        <end position="1643"/>
    </location>
</feature>
<dbReference type="InterPro" id="IPR029636">
    <property type="entry name" value="Csf1"/>
</dbReference>
<feature type="compositionally biased region" description="Polar residues" evidence="1">
    <location>
        <begin position="192"/>
        <end position="216"/>
    </location>
</feature>
<comment type="caution">
    <text evidence="5">The sequence shown here is derived from an EMBL/GenBank/DDBJ whole genome shotgun (WGS) entry which is preliminary data.</text>
</comment>
<evidence type="ECO:0000256" key="1">
    <source>
        <dbReference type="SAM" id="MobiDB-lite"/>
    </source>
</evidence>
<dbReference type="RefSeq" id="XP_064767773.1">
    <property type="nucleotide sequence ID" value="XM_064909958.1"/>
</dbReference>
<feature type="region of interest" description="Disordered" evidence="1">
    <location>
        <begin position="2566"/>
        <end position="2593"/>
    </location>
</feature>
<dbReference type="PANTHER" id="PTHR32085:SF3">
    <property type="entry name" value="PROTEIN CSF1"/>
    <property type="match status" value="1"/>
</dbReference>
<proteinExistence type="predicted"/>
<keyword evidence="6" id="KW-1185">Reference proteome</keyword>
<dbReference type="PANTHER" id="PTHR32085">
    <property type="entry name" value="PROTEIN CSF1"/>
    <property type="match status" value="1"/>
</dbReference>
<evidence type="ECO:0000256" key="2">
    <source>
        <dbReference type="SAM" id="Phobius"/>
    </source>
</evidence>
<feature type="compositionally biased region" description="Low complexity" evidence="1">
    <location>
        <begin position="2580"/>
        <end position="2593"/>
    </location>
</feature>
<feature type="region of interest" description="Disordered" evidence="1">
    <location>
        <begin position="1925"/>
        <end position="1952"/>
    </location>
</feature>
<feature type="domain" description="Csf1 N-terminal" evidence="3">
    <location>
        <begin position="34"/>
        <end position="1150"/>
    </location>
</feature>
<organism evidence="5 6">
    <name type="scientific">Myxozyma melibiosi</name>
    <dbReference type="NCBI Taxonomy" id="54550"/>
    <lineage>
        <taxon>Eukaryota</taxon>
        <taxon>Fungi</taxon>
        <taxon>Dikarya</taxon>
        <taxon>Ascomycota</taxon>
        <taxon>Saccharomycotina</taxon>
        <taxon>Lipomycetes</taxon>
        <taxon>Lipomycetales</taxon>
        <taxon>Lipomycetaceae</taxon>
        <taxon>Myxozyma</taxon>
    </lineage>
</organism>
<feature type="compositionally biased region" description="Low complexity" evidence="1">
    <location>
        <begin position="1927"/>
        <end position="1940"/>
    </location>
</feature>
<feature type="domain" description="Csf1 C-terminal region" evidence="4">
    <location>
        <begin position="2164"/>
        <end position="3211"/>
    </location>
</feature>
<dbReference type="Proteomes" id="UP001498771">
    <property type="component" value="Unassembled WGS sequence"/>
</dbReference>
<dbReference type="EMBL" id="JBBJBU010000007">
    <property type="protein sequence ID" value="KAK7204740.1"/>
    <property type="molecule type" value="Genomic_DNA"/>
</dbReference>